<dbReference type="InterPro" id="IPR019343">
    <property type="entry name" value="PPP1R21_N"/>
</dbReference>
<dbReference type="Proteomes" id="UP001328107">
    <property type="component" value="Unassembled WGS sequence"/>
</dbReference>
<protein>
    <recommendedName>
        <fullName evidence="2">Protein phosphatase 1 regulatory subunit 21 N-terminal domain-containing protein</fullName>
    </recommendedName>
</protein>
<proteinExistence type="predicted"/>
<feature type="non-terminal residue" evidence="3">
    <location>
        <position position="132"/>
    </location>
</feature>
<dbReference type="GO" id="GO:0005769">
    <property type="term" value="C:early endosome"/>
    <property type="evidence" value="ECO:0007669"/>
    <property type="project" value="TreeGrafter"/>
</dbReference>
<dbReference type="PANTHER" id="PTHR21448">
    <property type="entry name" value="SMOOTH MUSCLE MYOSIN HEAVY CHAIN-RELATED"/>
    <property type="match status" value="1"/>
</dbReference>
<name>A0AAN5DA74_9BILA</name>
<dbReference type="SMART" id="SM01254">
    <property type="entry name" value="KLRAQ"/>
    <property type="match status" value="1"/>
</dbReference>
<evidence type="ECO:0000256" key="1">
    <source>
        <dbReference type="SAM" id="MobiDB-lite"/>
    </source>
</evidence>
<feature type="region of interest" description="Disordered" evidence="1">
    <location>
        <begin position="84"/>
        <end position="111"/>
    </location>
</feature>
<dbReference type="EMBL" id="BTRK01000006">
    <property type="protein sequence ID" value="GMR59291.1"/>
    <property type="molecule type" value="Genomic_DNA"/>
</dbReference>
<keyword evidence="4" id="KW-1185">Reference proteome</keyword>
<dbReference type="AlphaFoldDB" id="A0AAN5DA74"/>
<dbReference type="InterPro" id="IPR040024">
    <property type="entry name" value="PPP1R21"/>
</dbReference>
<organism evidence="3 4">
    <name type="scientific">Pristionchus mayeri</name>
    <dbReference type="NCBI Taxonomy" id="1317129"/>
    <lineage>
        <taxon>Eukaryota</taxon>
        <taxon>Metazoa</taxon>
        <taxon>Ecdysozoa</taxon>
        <taxon>Nematoda</taxon>
        <taxon>Chromadorea</taxon>
        <taxon>Rhabditida</taxon>
        <taxon>Rhabditina</taxon>
        <taxon>Diplogasteromorpha</taxon>
        <taxon>Diplogasteroidea</taxon>
        <taxon>Neodiplogasteridae</taxon>
        <taxon>Pristionchus</taxon>
    </lineage>
</organism>
<comment type="caution">
    <text evidence="3">The sequence shown here is derived from an EMBL/GenBank/DDBJ whole genome shotgun (WGS) entry which is preliminary data.</text>
</comment>
<evidence type="ECO:0000313" key="3">
    <source>
        <dbReference type="EMBL" id="GMR59291.1"/>
    </source>
</evidence>
<sequence>MSQSSTSWNGDIGTRYERLAAEYAKLRAQATVLKKGVLEERAKNDKLTEELKSAESVTRKIRTENESLTFRNEQLLKRVQSVQDEVEESKRCTGTKKKEKRKGLESEREKQLETSLAILEEELKNKLIQNEK</sequence>
<dbReference type="GO" id="GO:0016020">
    <property type="term" value="C:membrane"/>
    <property type="evidence" value="ECO:0007669"/>
    <property type="project" value="TreeGrafter"/>
</dbReference>
<accession>A0AAN5DA74</accession>
<dbReference type="PANTHER" id="PTHR21448:SF0">
    <property type="entry name" value="PROTEIN PHOSPHATASE 1 REGULATORY SUBUNIT 21"/>
    <property type="match status" value="1"/>
</dbReference>
<feature type="domain" description="Protein phosphatase 1 regulatory subunit 21 N-terminal" evidence="2">
    <location>
        <begin position="17"/>
        <end position="123"/>
    </location>
</feature>
<feature type="compositionally biased region" description="Basic and acidic residues" evidence="1">
    <location>
        <begin position="102"/>
        <end position="111"/>
    </location>
</feature>
<dbReference type="Pfam" id="PF10205">
    <property type="entry name" value="KLRAQ"/>
    <property type="match status" value="1"/>
</dbReference>
<reference evidence="4" key="1">
    <citation type="submission" date="2022-10" db="EMBL/GenBank/DDBJ databases">
        <title>Genome assembly of Pristionchus species.</title>
        <authorList>
            <person name="Yoshida K."/>
            <person name="Sommer R.J."/>
        </authorList>
    </citation>
    <scope>NUCLEOTIDE SEQUENCE [LARGE SCALE GENOMIC DNA]</scope>
    <source>
        <strain evidence="4">RS5460</strain>
    </source>
</reference>
<evidence type="ECO:0000259" key="2">
    <source>
        <dbReference type="SMART" id="SM01254"/>
    </source>
</evidence>
<gene>
    <name evidence="3" type="ORF">PMAYCL1PPCAC_29486</name>
</gene>
<evidence type="ECO:0000313" key="4">
    <source>
        <dbReference type="Proteomes" id="UP001328107"/>
    </source>
</evidence>